<gene>
    <name evidence="3" type="ORF">HUJ06_026031</name>
</gene>
<dbReference type="Gene3D" id="3.30.559.10">
    <property type="entry name" value="Chloramphenicol acetyltransferase-like domain"/>
    <property type="match status" value="2"/>
</dbReference>
<dbReference type="Pfam" id="PF02458">
    <property type="entry name" value="Transferase"/>
    <property type="match status" value="1"/>
</dbReference>
<keyword evidence="2" id="KW-0012">Acyltransferase</keyword>
<keyword evidence="1" id="KW-0808">Transferase</keyword>
<dbReference type="EMBL" id="DUZY01000001">
    <property type="protein sequence ID" value="DAD24567.1"/>
    <property type="molecule type" value="Genomic_DNA"/>
</dbReference>
<dbReference type="Proteomes" id="UP000607653">
    <property type="component" value="Unassembled WGS sequence"/>
</dbReference>
<evidence type="ECO:0000313" key="4">
    <source>
        <dbReference type="Proteomes" id="UP000607653"/>
    </source>
</evidence>
<name>A0A822XW60_NELNU</name>
<reference evidence="3 4" key="1">
    <citation type="journal article" date="2020" name="Mol. Biol. Evol.">
        <title>Distinct Expression and Methylation Patterns for Genes with Different Fates following a Single Whole-Genome Duplication in Flowering Plants.</title>
        <authorList>
            <person name="Shi T."/>
            <person name="Rahmani R.S."/>
            <person name="Gugger P.F."/>
            <person name="Wang M."/>
            <person name="Li H."/>
            <person name="Zhang Y."/>
            <person name="Li Z."/>
            <person name="Wang Q."/>
            <person name="Van de Peer Y."/>
            <person name="Marchal K."/>
            <person name="Chen J."/>
        </authorList>
    </citation>
    <scope>NUCLEOTIDE SEQUENCE [LARGE SCALE GENOMIC DNA]</scope>
    <source>
        <tissue evidence="3">Leaf</tissue>
    </source>
</reference>
<evidence type="ECO:0008006" key="5">
    <source>
        <dbReference type="Google" id="ProtNLM"/>
    </source>
</evidence>
<evidence type="ECO:0000256" key="1">
    <source>
        <dbReference type="ARBA" id="ARBA00022679"/>
    </source>
</evidence>
<evidence type="ECO:0000256" key="2">
    <source>
        <dbReference type="ARBA" id="ARBA00023315"/>
    </source>
</evidence>
<keyword evidence="4" id="KW-1185">Reference proteome</keyword>
<dbReference type="PANTHER" id="PTHR31625">
    <property type="match status" value="1"/>
</dbReference>
<evidence type="ECO:0000313" key="3">
    <source>
        <dbReference type="EMBL" id="DAD24567.1"/>
    </source>
</evidence>
<dbReference type="AlphaFoldDB" id="A0A822XW60"/>
<sequence length="460" mass="51181">MPAINSIKVLEKCQVSPSPKKSLDLTFLDICWLYTPPPSSIFFYEFPHPVTHFRENILPNLKKSLSLTLRHFYILAGNLTWLPPSTEPEICYVNGDVISLTIAESNDDFNYLCAHHPRDENRFRPLVPKLPSFSDSKVVQLLALQITLFPNSGFSIGITSSHVVADGKSTFHFISSWASICRQGGDSSLSSGSLPFYDRTIINEPEGLTKAIYLKEIEKFNPTDSSSSQSSEVVPTDTSALKTTLGLSRGDINRLKQWVLAQHRKDEDQIAPPLRFSAFVVTCAVMWVCLIKAGVTISSPSKEMEHLLFLVDCRGRLRDPPVPPTYFGNCLAPCFVDAKKIDLVGKDGIVIAAKAIADAIKRLEDGILRGAERWPSEVLWREKEGMVWVSGSPKFGAYEMDFGWGKPKKYEMLGVVGERNFSVFDGRDGEDAVEVGLSLPNPKLEAFTTFFADCLKICNC</sequence>
<comment type="caution">
    <text evidence="3">The sequence shown here is derived from an EMBL/GenBank/DDBJ whole genome shotgun (WGS) entry which is preliminary data.</text>
</comment>
<dbReference type="InterPro" id="IPR023213">
    <property type="entry name" value="CAT-like_dom_sf"/>
</dbReference>
<protein>
    <recommendedName>
        <fullName evidence="5">Anthocyanin 5-aromatic acyltransferase-like</fullName>
    </recommendedName>
</protein>
<dbReference type="InterPro" id="IPR051504">
    <property type="entry name" value="Plant_metabolite_acyltrans"/>
</dbReference>
<accession>A0A822XW60</accession>
<organism evidence="3 4">
    <name type="scientific">Nelumbo nucifera</name>
    <name type="common">Sacred lotus</name>
    <dbReference type="NCBI Taxonomy" id="4432"/>
    <lineage>
        <taxon>Eukaryota</taxon>
        <taxon>Viridiplantae</taxon>
        <taxon>Streptophyta</taxon>
        <taxon>Embryophyta</taxon>
        <taxon>Tracheophyta</taxon>
        <taxon>Spermatophyta</taxon>
        <taxon>Magnoliopsida</taxon>
        <taxon>Proteales</taxon>
        <taxon>Nelumbonaceae</taxon>
        <taxon>Nelumbo</taxon>
    </lineage>
</organism>
<proteinExistence type="predicted"/>
<dbReference type="GO" id="GO:0016747">
    <property type="term" value="F:acyltransferase activity, transferring groups other than amino-acyl groups"/>
    <property type="evidence" value="ECO:0007669"/>
    <property type="project" value="UniProtKB-ARBA"/>
</dbReference>